<dbReference type="PATRIC" id="fig|1125718.3.peg.2934"/>
<dbReference type="PROSITE" id="PS51459">
    <property type="entry name" value="FIDO"/>
    <property type="match status" value="1"/>
</dbReference>
<dbReference type="RefSeq" id="WP_008734219.1">
    <property type="nucleotide sequence ID" value="NZ_AKFT01000228.1"/>
</dbReference>
<protein>
    <submittedName>
        <fullName evidence="2">Fic/DOC family protein</fullName>
    </submittedName>
</protein>
<accession>J1GRR3</accession>
<evidence type="ECO:0000313" key="2">
    <source>
        <dbReference type="EMBL" id="EJF35598.1"/>
    </source>
</evidence>
<dbReference type="GO" id="GO:0016301">
    <property type="term" value="F:kinase activity"/>
    <property type="evidence" value="ECO:0007669"/>
    <property type="project" value="InterPro"/>
</dbReference>
<gene>
    <name evidence="2" type="ORF">HMPREF1318_1191</name>
</gene>
<dbReference type="eggNOG" id="COG3654">
    <property type="taxonomic scope" value="Bacteria"/>
</dbReference>
<dbReference type="AlphaFoldDB" id="J1GRR3"/>
<dbReference type="SUPFAM" id="SSF140931">
    <property type="entry name" value="Fic-like"/>
    <property type="match status" value="1"/>
</dbReference>
<dbReference type="EMBL" id="AKFT01000228">
    <property type="protein sequence ID" value="EJF35598.1"/>
    <property type="molecule type" value="Genomic_DNA"/>
</dbReference>
<dbReference type="Pfam" id="PF02661">
    <property type="entry name" value="Fic"/>
    <property type="match status" value="1"/>
</dbReference>
<dbReference type="InterPro" id="IPR053737">
    <property type="entry name" value="Type_II_TA_Toxin"/>
</dbReference>
<feature type="domain" description="Fido" evidence="1">
    <location>
        <begin position="5"/>
        <end position="118"/>
    </location>
</feature>
<dbReference type="InterPro" id="IPR003812">
    <property type="entry name" value="Fido"/>
</dbReference>
<dbReference type="InterPro" id="IPR036597">
    <property type="entry name" value="Fido-like_dom_sf"/>
</dbReference>
<dbReference type="Proteomes" id="UP000002941">
    <property type="component" value="Unassembled WGS sequence"/>
</dbReference>
<dbReference type="InterPro" id="IPR006440">
    <property type="entry name" value="Doc"/>
</dbReference>
<evidence type="ECO:0000313" key="3">
    <source>
        <dbReference type="Proteomes" id="UP000002941"/>
    </source>
</evidence>
<dbReference type="Gene3D" id="1.20.120.1870">
    <property type="entry name" value="Fic/DOC protein, Fido domain"/>
    <property type="match status" value="1"/>
</dbReference>
<dbReference type="NCBIfam" id="TIGR01550">
    <property type="entry name" value="DOC_P1"/>
    <property type="match status" value="1"/>
</dbReference>
<dbReference type="PANTHER" id="PTHR39426">
    <property type="entry name" value="HOMOLOGY TO DEATH-ON-CURING PROTEIN OF PHAGE P1"/>
    <property type="match status" value="1"/>
</dbReference>
<organism evidence="2 3">
    <name type="scientific">Actinomyces massiliensis F0489</name>
    <dbReference type="NCBI Taxonomy" id="1125718"/>
    <lineage>
        <taxon>Bacteria</taxon>
        <taxon>Bacillati</taxon>
        <taxon>Actinomycetota</taxon>
        <taxon>Actinomycetes</taxon>
        <taxon>Actinomycetales</taxon>
        <taxon>Actinomycetaceae</taxon>
        <taxon>Actinomyces</taxon>
    </lineage>
</organism>
<keyword evidence="3" id="KW-1185">Reference proteome</keyword>
<name>J1GRR3_9ACTO</name>
<sequence length="139" mass="15226">MTEYLALEDLLALTAELGVGPVRDLGLLESAVRRPATILWGRDAYTTINEKAAALLDSVVRNHPLVDGNKRLGWLAALVFLDINGHWIEAPDDDAYDLVIAIACGRPALEEIATALSQWHSPCPGRRGGPERERCRSSR</sequence>
<reference evidence="2 3" key="1">
    <citation type="submission" date="2012-05" db="EMBL/GenBank/DDBJ databases">
        <authorList>
            <person name="Harkins D.M."/>
            <person name="Madupu R."/>
            <person name="Durkin A.S."/>
            <person name="Torralba M."/>
            <person name="Methe B."/>
            <person name="Sutton G.G."/>
            <person name="Nelson K.E."/>
        </authorList>
    </citation>
    <scope>NUCLEOTIDE SEQUENCE [LARGE SCALE GENOMIC DNA]</scope>
    <source>
        <strain evidence="2 3">F0489</strain>
    </source>
</reference>
<evidence type="ECO:0000259" key="1">
    <source>
        <dbReference type="PROSITE" id="PS51459"/>
    </source>
</evidence>
<proteinExistence type="predicted"/>
<dbReference type="OrthoDB" id="9802752at2"/>
<comment type="caution">
    <text evidence="2">The sequence shown here is derived from an EMBL/GenBank/DDBJ whole genome shotgun (WGS) entry which is preliminary data.</text>
</comment>
<dbReference type="PANTHER" id="PTHR39426:SF1">
    <property type="entry name" value="HOMOLOGY TO DEATH-ON-CURING PROTEIN OF PHAGE P1"/>
    <property type="match status" value="1"/>
</dbReference>